<sequence>MAIVNIINPPDGSSLRYDSIISHVARLASYLHQSPQCRETFAETVKLDYDGPKLTNAKTLLCNLHTRWSSTYDMLEQALCLREAYNQYCSSESMELFRLSPIGWEKLEVMVNFLQPLYEATNIICSSKYPTINQALPLYILLIKRLNKACQQYDVAPIEAAALAMASNLKKYLMLLLHKTPVICASILDPGRKMKFFTAHDTTLAQFGTSANALAKTFEDKAQKQCTSVNNPPPEPERNGQSGLFDKMYSSKWLKGGTVESKIQRFLAEPPEPKSTDILLFWKSHGGIFQNLSLTPCKYLAIPATSSPLSGFSLVGEKY</sequence>
<dbReference type="Proteomes" id="UP000765509">
    <property type="component" value="Unassembled WGS sequence"/>
</dbReference>
<dbReference type="OrthoDB" id="3172935at2759"/>
<protein>
    <recommendedName>
        <fullName evidence="3">HAT C-terminal dimerisation domain-containing protein</fullName>
    </recommendedName>
</protein>
<reference evidence="1" key="1">
    <citation type="submission" date="2021-03" db="EMBL/GenBank/DDBJ databases">
        <title>Draft genome sequence of rust myrtle Austropuccinia psidii MF-1, a brazilian biotype.</title>
        <authorList>
            <person name="Quecine M.C."/>
            <person name="Pachon D.M.R."/>
            <person name="Bonatelli M.L."/>
            <person name="Correr F.H."/>
            <person name="Franceschini L.M."/>
            <person name="Leite T.F."/>
            <person name="Margarido G.R.A."/>
            <person name="Almeida C.A."/>
            <person name="Ferrarezi J.A."/>
            <person name="Labate C.A."/>
        </authorList>
    </citation>
    <scope>NUCLEOTIDE SEQUENCE</scope>
    <source>
        <strain evidence="1">MF-1</strain>
    </source>
</reference>
<dbReference type="PANTHER" id="PTHR23272">
    <property type="entry name" value="BED FINGER-RELATED"/>
    <property type="match status" value="1"/>
</dbReference>
<evidence type="ECO:0000313" key="1">
    <source>
        <dbReference type="EMBL" id="MBW0468081.1"/>
    </source>
</evidence>
<evidence type="ECO:0008006" key="3">
    <source>
        <dbReference type="Google" id="ProtNLM"/>
    </source>
</evidence>
<comment type="caution">
    <text evidence="1">The sequence shown here is derived from an EMBL/GenBank/DDBJ whole genome shotgun (WGS) entry which is preliminary data.</text>
</comment>
<gene>
    <name evidence="1" type="ORF">O181_007796</name>
</gene>
<organism evidence="1 2">
    <name type="scientific">Austropuccinia psidii MF-1</name>
    <dbReference type="NCBI Taxonomy" id="1389203"/>
    <lineage>
        <taxon>Eukaryota</taxon>
        <taxon>Fungi</taxon>
        <taxon>Dikarya</taxon>
        <taxon>Basidiomycota</taxon>
        <taxon>Pucciniomycotina</taxon>
        <taxon>Pucciniomycetes</taxon>
        <taxon>Pucciniales</taxon>
        <taxon>Sphaerophragmiaceae</taxon>
        <taxon>Austropuccinia</taxon>
    </lineage>
</organism>
<proteinExistence type="predicted"/>
<dbReference type="SUPFAM" id="SSF53098">
    <property type="entry name" value="Ribonuclease H-like"/>
    <property type="match status" value="1"/>
</dbReference>
<keyword evidence="2" id="KW-1185">Reference proteome</keyword>
<accession>A0A9Q3BNL8</accession>
<evidence type="ECO:0000313" key="2">
    <source>
        <dbReference type="Proteomes" id="UP000765509"/>
    </source>
</evidence>
<dbReference type="InterPro" id="IPR012337">
    <property type="entry name" value="RNaseH-like_sf"/>
</dbReference>
<dbReference type="AlphaFoldDB" id="A0A9Q3BNL8"/>
<name>A0A9Q3BNL8_9BASI</name>
<dbReference type="EMBL" id="AVOT02001764">
    <property type="protein sequence ID" value="MBW0468081.1"/>
    <property type="molecule type" value="Genomic_DNA"/>
</dbReference>
<dbReference type="PANTHER" id="PTHR23272:SF104">
    <property type="entry name" value="HAT FAMILY DIMERISATION DOMAIN CONTAINING PROTEIN, EXPRESSED"/>
    <property type="match status" value="1"/>
</dbReference>